<evidence type="ECO:0000256" key="1">
    <source>
        <dbReference type="SAM" id="Phobius"/>
    </source>
</evidence>
<keyword evidence="1" id="KW-0812">Transmembrane</keyword>
<organism evidence="2 3">
    <name type="scientific">Paenibacillus arenilitoris</name>
    <dbReference type="NCBI Taxonomy" id="2772299"/>
    <lineage>
        <taxon>Bacteria</taxon>
        <taxon>Bacillati</taxon>
        <taxon>Bacillota</taxon>
        <taxon>Bacilli</taxon>
        <taxon>Bacillales</taxon>
        <taxon>Paenibacillaceae</taxon>
        <taxon>Paenibacillus</taxon>
    </lineage>
</organism>
<feature type="transmembrane region" description="Helical" evidence="1">
    <location>
        <begin position="7"/>
        <end position="25"/>
    </location>
</feature>
<evidence type="ECO:0000313" key="3">
    <source>
        <dbReference type="Proteomes" id="UP000632125"/>
    </source>
</evidence>
<dbReference type="Proteomes" id="UP000632125">
    <property type="component" value="Unassembled WGS sequence"/>
</dbReference>
<gene>
    <name evidence="2" type="ORF">IDH41_30795</name>
</gene>
<dbReference type="EMBL" id="JACXIY010000069">
    <property type="protein sequence ID" value="MBD2872956.1"/>
    <property type="molecule type" value="Genomic_DNA"/>
</dbReference>
<feature type="transmembrane region" description="Helical" evidence="1">
    <location>
        <begin position="105"/>
        <end position="126"/>
    </location>
</feature>
<evidence type="ECO:0000313" key="2">
    <source>
        <dbReference type="EMBL" id="MBD2872956.1"/>
    </source>
</evidence>
<feature type="transmembrane region" description="Helical" evidence="1">
    <location>
        <begin position="77"/>
        <end position="99"/>
    </location>
</feature>
<feature type="transmembrane region" description="Helical" evidence="1">
    <location>
        <begin position="45"/>
        <end position="65"/>
    </location>
</feature>
<protein>
    <submittedName>
        <fullName evidence="2">Uncharacterized protein</fullName>
    </submittedName>
</protein>
<reference evidence="2" key="1">
    <citation type="submission" date="2020-09" db="EMBL/GenBank/DDBJ databases">
        <title>A novel bacterium of genus Paenibacillus, isolated from South China Sea.</title>
        <authorList>
            <person name="Huang H."/>
            <person name="Mo K."/>
            <person name="Hu Y."/>
        </authorList>
    </citation>
    <scope>NUCLEOTIDE SEQUENCE</scope>
    <source>
        <strain evidence="2">IB182493</strain>
    </source>
</reference>
<proteinExistence type="predicted"/>
<accession>A0A927H8P2</accession>
<keyword evidence="3" id="KW-1185">Reference proteome</keyword>
<dbReference type="RefSeq" id="WP_190868136.1">
    <property type="nucleotide sequence ID" value="NZ_JACXIY010000069.1"/>
</dbReference>
<sequence>MAKLKKWLIGAVSLLSMIAGAFYINGHVFGFQFLGPEIGSERDTVLFWSRISIGLGIILLVTLVLRPRMKAKVNDGMLIMLLGLLFLIQLPPVSLWLLGAIAGNWSAAAAGIVTHGLLLAAIVRIVTMGRGKDAAH</sequence>
<name>A0A927H8P2_9BACL</name>
<keyword evidence="1" id="KW-0472">Membrane</keyword>
<keyword evidence="1" id="KW-1133">Transmembrane helix</keyword>
<comment type="caution">
    <text evidence="2">The sequence shown here is derived from an EMBL/GenBank/DDBJ whole genome shotgun (WGS) entry which is preliminary data.</text>
</comment>
<dbReference type="AlphaFoldDB" id="A0A927H8P2"/>